<protein>
    <submittedName>
        <fullName evidence="4">PRC-barrel domain containing protein</fullName>
    </submittedName>
</protein>
<keyword evidence="5" id="KW-1185">Reference proteome</keyword>
<feature type="region of interest" description="Disordered" evidence="1">
    <location>
        <begin position="142"/>
        <end position="164"/>
    </location>
</feature>
<evidence type="ECO:0000256" key="2">
    <source>
        <dbReference type="SAM" id="SignalP"/>
    </source>
</evidence>
<proteinExistence type="predicted"/>
<evidence type="ECO:0000259" key="3">
    <source>
        <dbReference type="Pfam" id="PF05239"/>
    </source>
</evidence>
<sequence>MQPTATVPSPLPLVLLLSIAFTLSPAGPSDAASDIVKASTIIGTRVQSLERKDIGEVKDLAIDEHTGEILYAVLSFGGVFGIGDKYFAVPWEALDQTDDAKYFLLNVKKTDLSKAPGFDKDNWPDFADPENYLQIYEYYELPPPERHGQPRVSPERGVLLPQPE</sequence>
<dbReference type="RefSeq" id="WP_289270243.1">
    <property type="nucleotide sequence ID" value="NZ_OX365700.1"/>
</dbReference>
<evidence type="ECO:0000256" key="1">
    <source>
        <dbReference type="SAM" id="MobiDB-lite"/>
    </source>
</evidence>
<dbReference type="PANTHER" id="PTHR36505:SF1">
    <property type="entry name" value="BLR1072 PROTEIN"/>
    <property type="match status" value="1"/>
</dbReference>
<dbReference type="InterPro" id="IPR027275">
    <property type="entry name" value="PRC-brl_dom"/>
</dbReference>
<gene>
    <name evidence="4" type="ORF">DNFV4_03652</name>
</gene>
<dbReference type="PANTHER" id="PTHR36505">
    <property type="entry name" value="BLR1072 PROTEIN"/>
    <property type="match status" value="1"/>
</dbReference>
<reference evidence="4" key="1">
    <citation type="submission" date="2022-10" db="EMBL/GenBank/DDBJ databases">
        <authorList>
            <person name="Koch H."/>
        </authorList>
    </citation>
    <scope>NUCLEOTIDE SEQUENCE</scope>
    <source>
        <strain evidence="4">DNF</strain>
    </source>
</reference>
<feature type="chain" id="PRO_5041665458" evidence="2">
    <location>
        <begin position="32"/>
        <end position="164"/>
    </location>
</feature>
<name>A0AA86N1S1_9BACT</name>
<dbReference type="AlphaFoldDB" id="A0AA86N1S1"/>
<dbReference type="EMBL" id="OX365700">
    <property type="protein sequence ID" value="CAI4033218.1"/>
    <property type="molecule type" value="Genomic_DNA"/>
</dbReference>
<dbReference type="KEGG" id="nti:DNFV4_03652"/>
<dbReference type="Pfam" id="PF05239">
    <property type="entry name" value="PRC"/>
    <property type="match status" value="1"/>
</dbReference>
<dbReference type="SUPFAM" id="SSF50346">
    <property type="entry name" value="PRC-barrel domain"/>
    <property type="match status" value="1"/>
</dbReference>
<evidence type="ECO:0000313" key="5">
    <source>
        <dbReference type="Proteomes" id="UP001179121"/>
    </source>
</evidence>
<organism evidence="4 5">
    <name type="scientific">Nitrospira tepida</name>
    <dbReference type="NCBI Taxonomy" id="2973512"/>
    <lineage>
        <taxon>Bacteria</taxon>
        <taxon>Pseudomonadati</taxon>
        <taxon>Nitrospirota</taxon>
        <taxon>Nitrospiria</taxon>
        <taxon>Nitrospirales</taxon>
        <taxon>Nitrospiraceae</taxon>
        <taxon>Nitrospira</taxon>
    </lineage>
</organism>
<accession>A0AA86N1S1</accession>
<feature type="signal peptide" evidence="2">
    <location>
        <begin position="1"/>
        <end position="31"/>
    </location>
</feature>
<dbReference type="Proteomes" id="UP001179121">
    <property type="component" value="Chromosome"/>
</dbReference>
<keyword evidence="2" id="KW-0732">Signal</keyword>
<feature type="domain" description="PRC-barrel" evidence="3">
    <location>
        <begin position="35"/>
        <end position="110"/>
    </location>
</feature>
<dbReference type="InterPro" id="IPR011033">
    <property type="entry name" value="PRC_barrel-like_sf"/>
</dbReference>
<evidence type="ECO:0000313" key="4">
    <source>
        <dbReference type="EMBL" id="CAI4033218.1"/>
    </source>
</evidence>
<dbReference type="Gene3D" id="2.30.30.240">
    <property type="entry name" value="PRC-barrel domain"/>
    <property type="match status" value="1"/>
</dbReference>